<dbReference type="GO" id="GO:0035313">
    <property type="term" value="P:wound healing, spreading of epidermal cells"/>
    <property type="evidence" value="ECO:0007669"/>
    <property type="project" value="TreeGrafter"/>
</dbReference>
<comment type="subcellular location">
    <subcellularLocation>
        <location evidence="1">Apical cell membrane</location>
    </subcellularLocation>
</comment>
<evidence type="ECO:0000256" key="3">
    <source>
        <dbReference type="ARBA" id="ARBA00022475"/>
    </source>
</evidence>
<feature type="chain" id="PRO_5010366760" description="Placenta-expressed transcript 1 protein" evidence="11">
    <location>
        <begin position="25"/>
        <end position="229"/>
    </location>
</feature>
<dbReference type="KEGG" id="dord:105980542"/>
<dbReference type="GO" id="GO:0016324">
    <property type="term" value="C:apical plasma membrane"/>
    <property type="evidence" value="ECO:0007669"/>
    <property type="project" value="UniProtKB-SubCell"/>
</dbReference>
<organism evidence="12 13">
    <name type="scientific">Dipodomys ordii</name>
    <name type="common">Ord's kangaroo rat</name>
    <dbReference type="NCBI Taxonomy" id="10020"/>
    <lineage>
        <taxon>Eukaryota</taxon>
        <taxon>Metazoa</taxon>
        <taxon>Chordata</taxon>
        <taxon>Craniata</taxon>
        <taxon>Vertebrata</taxon>
        <taxon>Euteleostomi</taxon>
        <taxon>Mammalia</taxon>
        <taxon>Eutheria</taxon>
        <taxon>Euarchontoglires</taxon>
        <taxon>Glires</taxon>
        <taxon>Rodentia</taxon>
        <taxon>Castorimorpha</taxon>
        <taxon>Heteromyidae</taxon>
        <taxon>Dipodomyinae</taxon>
        <taxon>Dipodomys</taxon>
    </lineage>
</organism>
<dbReference type="FunCoup" id="A0A1S3ELQ6">
    <property type="interactions" value="27"/>
</dbReference>
<feature type="signal peptide" evidence="11">
    <location>
        <begin position="1"/>
        <end position="24"/>
    </location>
</feature>
<dbReference type="PANTHER" id="PTHR22527">
    <property type="entry name" value="PLACENTA-EXPRESSED TRANSCRIPT 1 PROTEIN"/>
    <property type="match status" value="1"/>
</dbReference>
<keyword evidence="10" id="KW-0812">Transmembrane</keyword>
<dbReference type="InParanoid" id="A0A1S3ELQ6"/>
<feature type="compositionally biased region" description="Low complexity" evidence="9">
    <location>
        <begin position="169"/>
        <end position="187"/>
    </location>
</feature>
<evidence type="ECO:0000256" key="6">
    <source>
        <dbReference type="ARBA" id="ARBA00023136"/>
    </source>
</evidence>
<evidence type="ECO:0000256" key="11">
    <source>
        <dbReference type="SAM" id="SignalP"/>
    </source>
</evidence>
<dbReference type="GO" id="GO:0030154">
    <property type="term" value="P:cell differentiation"/>
    <property type="evidence" value="ECO:0007669"/>
    <property type="project" value="UniProtKB-KW"/>
</dbReference>
<feature type="region of interest" description="Disordered" evidence="9">
    <location>
        <begin position="169"/>
        <end position="191"/>
    </location>
</feature>
<keyword evidence="4 11" id="KW-0732">Signal</keyword>
<dbReference type="AlphaFoldDB" id="A0A1S3ELQ6"/>
<dbReference type="CTD" id="349633"/>
<dbReference type="GO" id="GO:0001953">
    <property type="term" value="P:negative regulation of cell-matrix adhesion"/>
    <property type="evidence" value="ECO:0007669"/>
    <property type="project" value="TreeGrafter"/>
</dbReference>
<dbReference type="Proteomes" id="UP000081671">
    <property type="component" value="Unplaced"/>
</dbReference>
<evidence type="ECO:0000256" key="5">
    <source>
        <dbReference type="ARBA" id="ARBA00022782"/>
    </source>
</evidence>
<reference evidence="13" key="1">
    <citation type="submission" date="2025-08" db="UniProtKB">
        <authorList>
            <consortium name="RefSeq"/>
        </authorList>
    </citation>
    <scope>IDENTIFICATION</scope>
    <source>
        <tissue evidence="13">Kidney</tissue>
    </source>
</reference>
<gene>
    <name evidence="13" type="primary">Plet1</name>
</gene>
<protein>
    <recommendedName>
        <fullName evidence="2">Placenta-expressed transcript 1 protein</fullName>
    </recommendedName>
</protein>
<evidence type="ECO:0000313" key="13">
    <source>
        <dbReference type="RefSeq" id="XP_012864884.1"/>
    </source>
</evidence>
<dbReference type="GO" id="GO:0009897">
    <property type="term" value="C:external side of plasma membrane"/>
    <property type="evidence" value="ECO:0007669"/>
    <property type="project" value="TreeGrafter"/>
</dbReference>
<evidence type="ECO:0000256" key="7">
    <source>
        <dbReference type="ARBA" id="ARBA00023180"/>
    </source>
</evidence>
<keyword evidence="6 10" id="KW-0472">Membrane</keyword>
<evidence type="ECO:0000256" key="4">
    <source>
        <dbReference type="ARBA" id="ARBA00022729"/>
    </source>
</evidence>
<dbReference type="RefSeq" id="XP_012864884.1">
    <property type="nucleotide sequence ID" value="XM_013009430.1"/>
</dbReference>
<evidence type="ECO:0000313" key="12">
    <source>
        <dbReference type="Proteomes" id="UP000081671"/>
    </source>
</evidence>
<dbReference type="GeneID" id="105980542"/>
<proteinExistence type="predicted"/>
<comment type="function">
    <text evidence="8">Modulates leading keratinocyte migration and cellular adhesion to matrix proteins during a wound-healing response and promotes wound repair. May play a role during trichilemmal differentiation of the hair follicle.</text>
</comment>
<keyword evidence="5" id="KW-0221">Differentiation</keyword>
<keyword evidence="7" id="KW-0325">Glycoprotein</keyword>
<evidence type="ECO:0000256" key="2">
    <source>
        <dbReference type="ARBA" id="ARBA00014036"/>
    </source>
</evidence>
<evidence type="ECO:0000256" key="9">
    <source>
        <dbReference type="SAM" id="MobiDB-lite"/>
    </source>
</evidence>
<dbReference type="InterPro" id="IPR026184">
    <property type="entry name" value="PLET1"/>
</dbReference>
<keyword evidence="12" id="KW-1185">Reference proteome</keyword>
<accession>A0A1S3ELQ6</accession>
<name>A0A1S3ELQ6_DIPOR</name>
<dbReference type="OrthoDB" id="9446289at2759"/>
<dbReference type="PANTHER" id="PTHR22527:SF2">
    <property type="entry name" value="PLACENTA-EXPRESSED TRANSCRIPT 1 PROTEIN"/>
    <property type="match status" value="1"/>
</dbReference>
<keyword evidence="10" id="KW-1133">Transmembrane helix</keyword>
<keyword evidence="3" id="KW-1003">Cell membrane</keyword>
<evidence type="ECO:0000256" key="1">
    <source>
        <dbReference type="ARBA" id="ARBA00004221"/>
    </source>
</evidence>
<evidence type="ECO:0000256" key="10">
    <source>
        <dbReference type="SAM" id="Phobius"/>
    </source>
</evidence>
<evidence type="ECO:0000256" key="8">
    <source>
        <dbReference type="ARBA" id="ARBA00024756"/>
    </source>
</evidence>
<dbReference type="GO" id="GO:0030335">
    <property type="term" value="P:positive regulation of cell migration"/>
    <property type="evidence" value="ECO:0007669"/>
    <property type="project" value="TreeGrafter"/>
</dbReference>
<feature type="transmembrane region" description="Helical" evidence="10">
    <location>
        <begin position="203"/>
        <end position="224"/>
    </location>
</feature>
<sequence>MAVLCAMLPGLGLFLYLGLHFSSATEPPPFLLPNDKLNCLNFSIVLNTTHLDIRVEKEEQPNFHIYTVLVPVNDQVSAVVLQALENNGSFYSRSVGIWLGASKTCFFSTIGRYDINTPNATLLRASWKIPSLVPPSQINLQVFIVNHNNTATFSSRTLDRAMMTTSTASSTSTISSTSPTTKTVSITMSKPRAKTTTASTRSLAVRAFSSPIVGAIHILFVFLISKLLF</sequence>